<gene>
    <name evidence="2" type="ORF">F9K24_01830</name>
</gene>
<feature type="chain" id="PRO_5032522362" evidence="1">
    <location>
        <begin position="22"/>
        <end position="322"/>
    </location>
</feature>
<organism evidence="2 3">
    <name type="scientific">Leptonema illini</name>
    <dbReference type="NCBI Taxonomy" id="183"/>
    <lineage>
        <taxon>Bacteria</taxon>
        <taxon>Pseudomonadati</taxon>
        <taxon>Spirochaetota</taxon>
        <taxon>Spirochaetia</taxon>
        <taxon>Leptospirales</taxon>
        <taxon>Leptospiraceae</taxon>
        <taxon>Leptonema</taxon>
    </lineage>
</organism>
<feature type="signal peptide" evidence="1">
    <location>
        <begin position="1"/>
        <end position="21"/>
    </location>
</feature>
<evidence type="ECO:0000256" key="1">
    <source>
        <dbReference type="SAM" id="SignalP"/>
    </source>
</evidence>
<protein>
    <submittedName>
        <fullName evidence="2">Uncharacterized protein</fullName>
    </submittedName>
</protein>
<evidence type="ECO:0000313" key="3">
    <source>
        <dbReference type="Proteomes" id="UP000460298"/>
    </source>
</evidence>
<dbReference type="AlphaFoldDB" id="A0A833LZ59"/>
<sequence length="322" mass="35496">MRKWLILALIPGAFFATQLNAQTLRLDFNLSAGAQFDAEMEKRESTENLMNRVFNGDWKSTEGLSYGPIGLGYFHQVGPGRVYFGGAYSHYAYSATHNDMGLSGNFAMTSVGKYEYTLMDYEGGYEFKVGKVTLTPKVGRRSYEKKYEATTTSFMPVMGMIGFGTDEKDLDGDSSGLYAALVAEMELTDKLNLYIEGAKSMGPLTGSANMKVGSRAFLGPAMITSSTRTTMDQEVDYTNLKFGFKIKPDATTSLNIGIQHDTFSVSYPGRFDVSVVSIGSAFAMGTSLDSIPNWMVTQMLWSKSYDDKRTGLYVGLTKDINF</sequence>
<dbReference type="EMBL" id="WBUI01000001">
    <property type="protein sequence ID" value="KAB2935493.1"/>
    <property type="molecule type" value="Genomic_DNA"/>
</dbReference>
<dbReference type="Proteomes" id="UP000460298">
    <property type="component" value="Unassembled WGS sequence"/>
</dbReference>
<reference evidence="2 3" key="1">
    <citation type="submission" date="2019-10" db="EMBL/GenBank/DDBJ databases">
        <title>Extracellular Electron Transfer in a Candidatus Methanoperedens spp. Enrichment Culture.</title>
        <authorList>
            <person name="Berger S."/>
            <person name="Rangel Shaw D."/>
            <person name="Berben T."/>
            <person name="In 'T Zandt M."/>
            <person name="Frank J."/>
            <person name="Reimann J."/>
            <person name="Jetten M.S.M."/>
            <person name="Welte C.U."/>
        </authorList>
    </citation>
    <scope>NUCLEOTIDE SEQUENCE [LARGE SCALE GENOMIC DNA]</scope>
    <source>
        <strain evidence="2">SB12</strain>
    </source>
</reference>
<keyword evidence="1" id="KW-0732">Signal</keyword>
<evidence type="ECO:0000313" key="2">
    <source>
        <dbReference type="EMBL" id="KAB2935493.1"/>
    </source>
</evidence>
<name>A0A833LZ59_9LEPT</name>
<accession>A0A833LZ59</accession>
<proteinExistence type="predicted"/>
<comment type="caution">
    <text evidence="2">The sequence shown here is derived from an EMBL/GenBank/DDBJ whole genome shotgun (WGS) entry which is preliminary data.</text>
</comment>